<dbReference type="Proteomes" id="UP000001294">
    <property type="component" value="Unassembled WGS sequence"/>
</dbReference>
<evidence type="ECO:0000256" key="1">
    <source>
        <dbReference type="ARBA" id="ARBA00008060"/>
    </source>
</evidence>
<dbReference type="GO" id="GO:0034974">
    <property type="term" value="C:Swi5-Swi2 complex"/>
    <property type="evidence" value="ECO:0007669"/>
    <property type="project" value="TreeGrafter"/>
</dbReference>
<organism evidence="5 6">
    <name type="scientific">Talaromyces marneffei (strain ATCC 18224 / CBS 334.59 / QM 7333)</name>
    <name type="common">Penicillium marneffei</name>
    <dbReference type="NCBI Taxonomy" id="441960"/>
    <lineage>
        <taxon>Eukaryota</taxon>
        <taxon>Fungi</taxon>
        <taxon>Dikarya</taxon>
        <taxon>Ascomycota</taxon>
        <taxon>Pezizomycotina</taxon>
        <taxon>Eurotiomycetes</taxon>
        <taxon>Eurotiomycetidae</taxon>
        <taxon>Eurotiales</taxon>
        <taxon>Trichocomaceae</taxon>
        <taxon>Talaromyces</taxon>
        <taxon>Talaromyces sect. Talaromyces</taxon>
    </lineage>
</organism>
<protein>
    <submittedName>
        <fullName evidence="5">DNA repair protein Swi5/Sae3, putative</fullName>
    </submittedName>
</protein>
<accession>B6QGB6</accession>
<dbReference type="Gene3D" id="1.20.5.170">
    <property type="match status" value="1"/>
</dbReference>
<dbReference type="EMBL" id="DS995901">
    <property type="protein sequence ID" value="EEA24499.1"/>
    <property type="molecule type" value="Genomic_DNA"/>
</dbReference>
<keyword evidence="3" id="KW-0234">DNA repair</keyword>
<dbReference type="PANTHER" id="PTHR28529:SF2">
    <property type="entry name" value="DNA REPAIR PROTEIN SWI5 HOMOLOG"/>
    <property type="match status" value="1"/>
</dbReference>
<gene>
    <name evidence="5" type="ORF">PMAA_085000</name>
</gene>
<dbReference type="PANTHER" id="PTHR28529">
    <property type="entry name" value="DNA REPAIR PROTEIN SWI5 HOMOLOG"/>
    <property type="match status" value="1"/>
</dbReference>
<keyword evidence="2" id="KW-0227">DNA damage</keyword>
<dbReference type="PhylomeDB" id="B6QGB6"/>
<feature type="compositionally biased region" description="Basic and acidic residues" evidence="4">
    <location>
        <begin position="12"/>
        <end position="26"/>
    </location>
</feature>
<dbReference type="AlphaFoldDB" id="B6QGB6"/>
<dbReference type="GO" id="GO:0000709">
    <property type="term" value="P:meiotic joint molecule formation"/>
    <property type="evidence" value="ECO:0007669"/>
    <property type="project" value="TreeGrafter"/>
</dbReference>
<dbReference type="InterPro" id="IPR010760">
    <property type="entry name" value="DNA-repair_Swi5"/>
</dbReference>
<dbReference type="FunFam" id="1.20.5.170:FF:000056">
    <property type="entry name" value="DNA repair protein SWI5 homolog"/>
    <property type="match status" value="1"/>
</dbReference>
<dbReference type="Pfam" id="PF07061">
    <property type="entry name" value="Swi5"/>
    <property type="match status" value="1"/>
</dbReference>
<evidence type="ECO:0000256" key="3">
    <source>
        <dbReference type="ARBA" id="ARBA00023204"/>
    </source>
</evidence>
<feature type="compositionally biased region" description="Polar residues" evidence="4">
    <location>
        <begin position="1"/>
        <end position="11"/>
    </location>
</feature>
<dbReference type="GO" id="GO:0010772">
    <property type="term" value="P:meiotic DNA recombinase assembly involved in reciprocal meiotic recombination"/>
    <property type="evidence" value="ECO:0007669"/>
    <property type="project" value="TreeGrafter"/>
</dbReference>
<feature type="region of interest" description="Disordered" evidence="4">
    <location>
        <begin position="1"/>
        <end position="34"/>
    </location>
</feature>
<dbReference type="STRING" id="441960.B6QGB6"/>
<comment type="similarity">
    <text evidence="1">Belongs to the SWI5/SAE3 family.</text>
</comment>
<dbReference type="OrthoDB" id="255837at2759"/>
<evidence type="ECO:0000256" key="2">
    <source>
        <dbReference type="ARBA" id="ARBA00022763"/>
    </source>
</evidence>
<evidence type="ECO:0000313" key="5">
    <source>
        <dbReference type="EMBL" id="EEA24499.1"/>
    </source>
</evidence>
<dbReference type="GO" id="GO:0032798">
    <property type="term" value="C:Swi5-Sfr1 complex"/>
    <property type="evidence" value="ECO:0007669"/>
    <property type="project" value="TreeGrafter"/>
</dbReference>
<keyword evidence="6" id="KW-1185">Reference proteome</keyword>
<proteinExistence type="inferred from homology"/>
<sequence length="113" mass="12759">MQQPQDQLPSSKDSDKDPQAEQHNDKTTSLQSTITNLENQIVSLQTQIQEATSKLRGAFRSPTPSQTVRDHIRLLHDYNEIRDIGQGLLGLIAEKRGVRYKDVLEEFGVDADD</sequence>
<evidence type="ECO:0000256" key="4">
    <source>
        <dbReference type="SAM" id="MobiDB-lite"/>
    </source>
</evidence>
<name>B6QGB6_TALMQ</name>
<reference evidence="6" key="1">
    <citation type="journal article" date="2015" name="Genome Announc.">
        <title>Genome sequence of the AIDS-associated pathogen Penicillium marneffei (ATCC18224) and its near taxonomic relative Talaromyces stipitatus (ATCC10500).</title>
        <authorList>
            <person name="Nierman W.C."/>
            <person name="Fedorova-Abrams N.D."/>
            <person name="Andrianopoulos A."/>
        </authorList>
    </citation>
    <scope>NUCLEOTIDE SEQUENCE [LARGE SCALE GENOMIC DNA]</scope>
    <source>
        <strain evidence="6">ATCC 18224 / CBS 334.59 / QM 7333</strain>
    </source>
</reference>
<dbReference type="VEuPathDB" id="FungiDB:PMAA_085000"/>
<evidence type="ECO:0000313" key="6">
    <source>
        <dbReference type="Proteomes" id="UP000001294"/>
    </source>
</evidence>